<protein>
    <submittedName>
        <fullName evidence="3">NACHT domain protein</fullName>
    </submittedName>
</protein>
<dbReference type="Proteomes" id="UP000758603">
    <property type="component" value="Unassembled WGS sequence"/>
</dbReference>
<dbReference type="PANTHER" id="PTHR10039:SF9">
    <property type="entry name" value="NACHT DOMAIN PROTEIN (AFU_ORTHOLOGUE AFUA_2G01760)"/>
    <property type="match status" value="1"/>
</dbReference>
<dbReference type="Pfam" id="PF24883">
    <property type="entry name" value="NPHP3_N"/>
    <property type="match status" value="1"/>
</dbReference>
<name>A0A9P8UVC2_9PEZI</name>
<reference evidence="3" key="1">
    <citation type="journal article" date="2021" name="Nat. Commun.">
        <title>Genetic determinants of endophytism in the Arabidopsis root mycobiome.</title>
        <authorList>
            <person name="Mesny F."/>
            <person name="Miyauchi S."/>
            <person name="Thiergart T."/>
            <person name="Pickel B."/>
            <person name="Atanasova L."/>
            <person name="Karlsson M."/>
            <person name="Huettel B."/>
            <person name="Barry K.W."/>
            <person name="Haridas S."/>
            <person name="Chen C."/>
            <person name="Bauer D."/>
            <person name="Andreopoulos W."/>
            <person name="Pangilinan J."/>
            <person name="LaButti K."/>
            <person name="Riley R."/>
            <person name="Lipzen A."/>
            <person name="Clum A."/>
            <person name="Drula E."/>
            <person name="Henrissat B."/>
            <person name="Kohler A."/>
            <person name="Grigoriev I.V."/>
            <person name="Martin F.M."/>
            <person name="Hacquard S."/>
        </authorList>
    </citation>
    <scope>NUCLEOTIDE SEQUENCE</scope>
    <source>
        <strain evidence="3">MPI-SDFR-AT-0073</strain>
    </source>
</reference>
<dbReference type="InterPro" id="IPR056884">
    <property type="entry name" value="NPHP3-like_N"/>
</dbReference>
<feature type="domain" description="Nephrocystin 3-like N-terminal" evidence="2">
    <location>
        <begin position="320"/>
        <end position="472"/>
    </location>
</feature>
<keyword evidence="4" id="KW-1185">Reference proteome</keyword>
<dbReference type="InterPro" id="IPR011990">
    <property type="entry name" value="TPR-like_helical_dom_sf"/>
</dbReference>
<accession>A0A9P8UVC2</accession>
<evidence type="ECO:0000313" key="4">
    <source>
        <dbReference type="Proteomes" id="UP000758603"/>
    </source>
</evidence>
<dbReference type="OrthoDB" id="2546325at2759"/>
<dbReference type="PANTHER" id="PTHR10039">
    <property type="entry name" value="AMELOGENIN"/>
    <property type="match status" value="1"/>
</dbReference>
<evidence type="ECO:0000256" key="1">
    <source>
        <dbReference type="ARBA" id="ARBA00022737"/>
    </source>
</evidence>
<dbReference type="SUPFAM" id="SSF52540">
    <property type="entry name" value="P-loop containing nucleoside triphosphate hydrolases"/>
    <property type="match status" value="1"/>
</dbReference>
<dbReference type="InterPro" id="IPR027417">
    <property type="entry name" value="P-loop_NTPase"/>
</dbReference>
<evidence type="ECO:0000259" key="2">
    <source>
        <dbReference type="Pfam" id="PF24883"/>
    </source>
</evidence>
<sequence length="2090" mass="234594">MAPAALVSSGVPAMASSYMSSEGRSFSRHALGMQDSRFPMNNGGLRVVSGRHAMRSSSTVDNSAISNLVYSLKRRSSNELGSNASARLLNETYDSIRDWIAAQRMSHLPPEGSSYDKVLTWTQLFVERIDSFDLAIQEFSGDSYLAAQLAYGYCAMLLDLGNENAPALMISFGFFYGISMSLVNLLERTELFGVSQNTREQLVLAMSDLVTLVASVASYFHKAIHDASTTSVSVNIYSTFSNQIKVFNDRCERIAALMWQHQLLVENLSTEEASDIKSVEAWIAPEDRALTNVAVGLSLLAHDREELTCLWVGPYLTRFLKSQDTVLSIHGKAGSGKSIVASVIVDYLQRPISGVHYNALFIPINSRISAETSSRAIAKAIMCQLFEKRIGNVELLHILYDAYQRSNLATSNEDYDNIVWSALERALAAASPGARELIIVVDGIDEASCGEKVMFERLNKATAHGSNVKLIVLGTERHPRSVGLSDVQINDDLIFDDIVAVVRSHFDSDNEFSTMSEFEQESIITRISEASDGSFLWAKLATKRLRREVGLDKFRHAVDAVVKAKPSITDFVLRNLQSSSMTEDARLMLMWLSIAQRPISPRELGSLLSIQLDQGTVLEKSSDVLATLRPAQNLVFLQDGLLYIRHGMIRSSLHELVVRGQLVSTVKDAHADLVSRLLLSIRSAVNEQRKPTIGVLDHNETSQFLHKYQLLDFAVRHWPYHLTQTTVFKKEGSSAAAKAFSRFYPTSTTAILLQASLWEHRPKPLLLAYQAIVTDVYRHLFGTKSPLTLQSVIFLAILHRQVNMTDKAAVLFFEAAIMSKKLLGAGDSLTMQMADWFIELTNSNVTASRTDMMTKREEVLTILVECYKSQFGTTSTKVVTILRQLAEHYQMTKEEQKIKQINLSINSITAAGPEGILVEGEHDLQVQLKQRRDSTESSSEVSLHLDVKEQDEMIESIETLDLDLGMKRIESAISEHKMDVADRVYVEVWQRTSREYREHRSESCAETHLKAALGYAKFLHNQKRPAEASATLISTWEDMHHGSVAFTEASISVLLQIGRVLKSLGNLTEALAVFKHCSQHSADASVSKDVQQIMHATSQEVLKSAGASHITTFETTLEEMLLESSSSFTSMDQTTFAATKSLATLFFSQHRWVDATHFLKRVLRGIWPSLFSASVQDVCIPRQDVESCVELAGRLAECYRTRRRQSKEEDIRVRVHRALRIGRKIDDKLREQSTSELLSFYDRTSQAEAIIAIREERLDDYTEHLGAEHPTVIKMLGDLAELTRPRPIFIEYYQRLIRIVNKDSDVSKAEVLQPVMIVAAELWSKGLFSDALPYYRVLFATFFKAPKTRSVFQDYDFVRESFDRYIQCLRSIRTSYPVLHDITTEYHARCKMLYGASASITIQAALSLARLCQQSESCEKQAVALYEELRKLDSVEIDQKEITIVLDRIQEEETALMISSSSNSMSTEQITRAVTVLQKQINKTREAQGWANEESLSRLTELIAFYNKQQQSDAVIRELQETTSRVLSTETSSVRLMAAASTIASNYLASNQVQKVTELRDEMYRQVFLKETGNIKQSHFDVSSRGREVLVFLAQLEFSLRRNSATLAETLAALNMQYVYFSEFNGLIRSNSSNFKDVASATARLHHYLLACGKHATAASVFDRFDKWFAEVEVKRTAFKAQPSPQTKLFLHSILNHFKDHKSNDMVRSVGIIGNAQADQLLKGRRYEEASDLALMCFTYVSAHKSYRTTKMTKLMLIMGMSIGGGMAKADTAARKKLLQTSQIIIQDVLRVMGELKINLAQMALKHLNQLIKLLGEQQDYTTLASLLTTLWNSREVQTDWPPNVTFVLARRFILARYMVGDTMAALRMTEHIVYNCRRVHGLRHPATLEMSILLSQLYSSIARKYQHGPGNGQDGSAGLGDMANRYYKKSAAIHESVLRVFSDPSYASVAGGALVDSCYSDRRASGSFIGGGSESPPPLLALAGDLFADGNQTDQSDGQRVRQHLHLLKLALERLGDYPKDYSEYEHLNADVFREFLEDLDGVEGVEKWNIKKFGGGKAEADDDLVKPDDIKIWEIVHDVVREDAEKEL</sequence>
<keyword evidence="1" id="KW-0677">Repeat</keyword>
<dbReference type="Gene3D" id="3.40.50.300">
    <property type="entry name" value="P-loop containing nucleotide triphosphate hydrolases"/>
    <property type="match status" value="1"/>
</dbReference>
<proteinExistence type="predicted"/>
<gene>
    <name evidence="3" type="ORF">BKA67DRAFT_652164</name>
</gene>
<dbReference type="EMBL" id="JAGPXC010000001">
    <property type="protein sequence ID" value="KAH6658883.1"/>
    <property type="molecule type" value="Genomic_DNA"/>
</dbReference>
<dbReference type="RefSeq" id="XP_045963014.1">
    <property type="nucleotide sequence ID" value="XM_046106105.1"/>
</dbReference>
<organism evidence="3 4">
    <name type="scientific">Truncatella angustata</name>
    <dbReference type="NCBI Taxonomy" id="152316"/>
    <lineage>
        <taxon>Eukaryota</taxon>
        <taxon>Fungi</taxon>
        <taxon>Dikarya</taxon>
        <taxon>Ascomycota</taxon>
        <taxon>Pezizomycotina</taxon>
        <taxon>Sordariomycetes</taxon>
        <taxon>Xylariomycetidae</taxon>
        <taxon>Amphisphaeriales</taxon>
        <taxon>Sporocadaceae</taxon>
        <taxon>Truncatella</taxon>
    </lineage>
</organism>
<dbReference type="GeneID" id="70134996"/>
<evidence type="ECO:0000313" key="3">
    <source>
        <dbReference type="EMBL" id="KAH6658883.1"/>
    </source>
</evidence>
<dbReference type="Gene3D" id="1.25.40.10">
    <property type="entry name" value="Tetratricopeptide repeat domain"/>
    <property type="match status" value="1"/>
</dbReference>
<comment type="caution">
    <text evidence="3">The sequence shown here is derived from an EMBL/GenBank/DDBJ whole genome shotgun (WGS) entry which is preliminary data.</text>
</comment>